<dbReference type="PANTHER" id="PTHR35336">
    <property type="entry name" value="ADENOSYLCOBINAMIDE AMIDOHYDROLASE"/>
    <property type="match status" value="1"/>
</dbReference>
<evidence type="ECO:0000256" key="1">
    <source>
        <dbReference type="SAM" id="MobiDB-lite"/>
    </source>
</evidence>
<reference evidence="2 3" key="1">
    <citation type="journal article" date="2014" name="Int. J. Syst. Evol. Microbiol.">
        <title>Complete genome sequence of Corynebacterium casei LMG S-19264T (=DSM 44701T), isolated from a smear-ripened cheese.</title>
        <authorList>
            <consortium name="US DOE Joint Genome Institute (JGI-PGF)"/>
            <person name="Walter F."/>
            <person name="Albersmeier A."/>
            <person name="Kalinowski J."/>
            <person name="Ruckert C."/>
        </authorList>
    </citation>
    <scope>NUCLEOTIDE SEQUENCE [LARGE SCALE GENOMIC DNA]</scope>
    <source>
        <strain evidence="2 3">CGMCC 4.7215</strain>
    </source>
</reference>
<dbReference type="Pfam" id="PF01955">
    <property type="entry name" value="CbiZ"/>
    <property type="match status" value="1"/>
</dbReference>
<feature type="region of interest" description="Disordered" evidence="1">
    <location>
        <begin position="97"/>
        <end position="123"/>
    </location>
</feature>
<dbReference type="InterPro" id="IPR002808">
    <property type="entry name" value="AdoCbi_amidolase"/>
</dbReference>
<name>A0ABD5X4N9_9EURY</name>
<gene>
    <name evidence="2" type="ORF">ACFQJ7_02700</name>
</gene>
<comment type="caution">
    <text evidence="2">The sequence shown here is derived from an EMBL/GenBank/DDBJ whole genome shotgun (WGS) entry which is preliminary data.</text>
</comment>
<dbReference type="AlphaFoldDB" id="A0ABD5X4N9"/>
<dbReference type="InterPro" id="IPR052209">
    <property type="entry name" value="CbiZ"/>
</dbReference>
<protein>
    <submittedName>
        <fullName evidence="2">Adenosylcobinamide amidohydrolase</fullName>
    </submittedName>
</protein>
<evidence type="ECO:0000313" key="2">
    <source>
        <dbReference type="EMBL" id="MFC7124949.1"/>
    </source>
</evidence>
<sequence>MFETEVCEGVLQVCRPSTLWLSSGWQGGTQQGATAYNISVPEGWDRQDLDSYVRERQERAGFYREGPTLLTGVNLSHARGARYGPVTVYATAGVSNPGVLPSEPPASSQSDATKEPDTDGGTVNLIVGSERALGDGALANLLAVVVEAKTATLLAETGFPGTTTDAVIVGCDPNGQPAQYSGTATPVGAAARACTRDALLASLGSRYPNSEYPATLEDAEYGVQTTVMPDVFTV</sequence>
<dbReference type="EMBL" id="JBHSZQ010000002">
    <property type="protein sequence ID" value="MFC7124949.1"/>
    <property type="molecule type" value="Genomic_DNA"/>
</dbReference>
<dbReference type="RefSeq" id="WP_267638279.1">
    <property type="nucleotide sequence ID" value="NZ_JAODIY010000013.1"/>
</dbReference>
<dbReference type="Proteomes" id="UP001596414">
    <property type="component" value="Unassembled WGS sequence"/>
</dbReference>
<proteinExistence type="predicted"/>
<dbReference type="PANTHER" id="PTHR35336:SF5">
    <property type="entry name" value="ADENOSYLCOBINAMIDE AMIDOHYDROLASE"/>
    <property type="match status" value="1"/>
</dbReference>
<organism evidence="2 3">
    <name type="scientific">Halovenus rubra</name>
    <dbReference type="NCBI Taxonomy" id="869890"/>
    <lineage>
        <taxon>Archaea</taxon>
        <taxon>Methanobacteriati</taxon>
        <taxon>Methanobacteriota</taxon>
        <taxon>Stenosarchaea group</taxon>
        <taxon>Halobacteria</taxon>
        <taxon>Halobacteriales</taxon>
        <taxon>Haloarculaceae</taxon>
        <taxon>Halovenus</taxon>
    </lineage>
</organism>
<accession>A0ABD5X4N9</accession>
<evidence type="ECO:0000313" key="3">
    <source>
        <dbReference type="Proteomes" id="UP001596414"/>
    </source>
</evidence>